<organism evidence="2">
    <name type="scientific">uncultured Sulfurovum sp</name>
    <dbReference type="NCBI Taxonomy" id="269237"/>
    <lineage>
        <taxon>Bacteria</taxon>
        <taxon>Pseudomonadati</taxon>
        <taxon>Campylobacterota</taxon>
        <taxon>Epsilonproteobacteria</taxon>
        <taxon>Campylobacterales</taxon>
        <taxon>Sulfurovaceae</taxon>
        <taxon>Sulfurovum</taxon>
        <taxon>environmental samples</taxon>
    </lineage>
</organism>
<dbReference type="AlphaFoldDB" id="A0A6S6U4F0"/>
<protein>
    <submittedName>
        <fullName evidence="2">Uncharacterized protein</fullName>
    </submittedName>
</protein>
<name>A0A6S6U4F0_9BACT</name>
<proteinExistence type="predicted"/>
<dbReference type="EMBL" id="CACVAZ010000173">
    <property type="protein sequence ID" value="CAA6824150.1"/>
    <property type="molecule type" value="Genomic_DNA"/>
</dbReference>
<feature type="region of interest" description="Disordered" evidence="1">
    <location>
        <begin position="1"/>
        <end position="20"/>
    </location>
</feature>
<evidence type="ECO:0000313" key="2">
    <source>
        <dbReference type="EMBL" id="CAA6824150.1"/>
    </source>
</evidence>
<evidence type="ECO:0000256" key="1">
    <source>
        <dbReference type="SAM" id="MobiDB-lite"/>
    </source>
</evidence>
<gene>
    <name evidence="2" type="ORF">HELGO_WM56464</name>
</gene>
<accession>A0A6S6U4F0</accession>
<reference evidence="2" key="1">
    <citation type="submission" date="2020-01" db="EMBL/GenBank/DDBJ databases">
        <authorList>
            <person name="Meier V. D."/>
            <person name="Meier V D."/>
        </authorList>
    </citation>
    <scope>NUCLEOTIDE SEQUENCE</scope>
    <source>
        <strain evidence="2">HLG_WM_MAG_02</strain>
    </source>
</reference>
<sequence length="40" mass="4382">FLKGAGAVPKPKDGNGKYRSQGVGKALHEWYNGSIREMFS</sequence>
<feature type="non-terminal residue" evidence="2">
    <location>
        <position position="1"/>
    </location>
</feature>